<feature type="domain" description="Glycosyltransferase subfamily 4-like N-terminal" evidence="8">
    <location>
        <begin position="14"/>
        <end position="226"/>
    </location>
</feature>
<evidence type="ECO:0000256" key="3">
    <source>
        <dbReference type="ARBA" id="ARBA00023004"/>
    </source>
</evidence>
<dbReference type="SUPFAM" id="SSF102114">
    <property type="entry name" value="Radical SAM enzymes"/>
    <property type="match status" value="1"/>
</dbReference>
<evidence type="ECO:0000259" key="5">
    <source>
        <dbReference type="Pfam" id="PF00534"/>
    </source>
</evidence>
<dbReference type="GO" id="GO:0016757">
    <property type="term" value="F:glycosyltransferase activity"/>
    <property type="evidence" value="ECO:0007669"/>
    <property type="project" value="InterPro"/>
</dbReference>
<dbReference type="InterPro" id="IPR013785">
    <property type="entry name" value="Aldolase_TIM"/>
</dbReference>
<evidence type="ECO:0000256" key="1">
    <source>
        <dbReference type="ARBA" id="ARBA00022691"/>
    </source>
</evidence>
<gene>
    <name evidence="9" type="ORF">DW833_02320</name>
</gene>
<evidence type="ECO:0000259" key="8">
    <source>
        <dbReference type="Pfam" id="PF13439"/>
    </source>
</evidence>
<evidence type="ECO:0000259" key="7">
    <source>
        <dbReference type="Pfam" id="PF13186"/>
    </source>
</evidence>
<dbReference type="Gene3D" id="3.20.20.70">
    <property type="entry name" value="Aldolase class I"/>
    <property type="match status" value="1"/>
</dbReference>
<organism evidence="9 10">
    <name type="scientific">Anaerobutyricum hallii</name>
    <dbReference type="NCBI Taxonomy" id="39488"/>
    <lineage>
        <taxon>Bacteria</taxon>
        <taxon>Bacillati</taxon>
        <taxon>Bacillota</taxon>
        <taxon>Clostridia</taxon>
        <taxon>Lachnospirales</taxon>
        <taxon>Lachnospiraceae</taxon>
        <taxon>Anaerobutyricum</taxon>
    </lineage>
</organism>
<evidence type="ECO:0000259" key="6">
    <source>
        <dbReference type="Pfam" id="PF04055"/>
    </source>
</evidence>
<dbReference type="PANTHER" id="PTHR11228:SF7">
    <property type="entry name" value="PQQA PEPTIDE CYCLASE"/>
    <property type="match status" value="1"/>
</dbReference>
<sequence>MKILMINKFLYPNGGSETYIFKLGEYLEKQGHEVQFFGMEHEGRCVGNRVNAYTSDMDFHGGSKLAKITYPLKTIYSSEARKKVRMVLDDFQPDVCHINNFNYQLTPSIILEIHKWSKQIGKKCQIIFTAHDYQLVCPNHMCNNPNTHENCEKCLGGHFLNCTKGKCIHGSTAKSAVGTLEAEFWKMNGAYKYIDAMICCSEFMKTKLDTNPLFAKKTIALHNFIDKVEWKDTGKKDYVLYFGRFSEEKGIGTLLKVCKELPNIQFVFAGTGPLEDTVNGISNIKNVGFQTGEALETLIREARFSIYPSEWYENCPFSVMESQMYGTPVLGANIGGIPELIQNGKTGELFASANAKDLKEKIEKLWEDKALTDSYSKNCQDISFDTIEEYYKKLMKIYRGKKSTLIKSKETGDKKMGKKSGEKKLNGTVIVTYRCNARCNMCNRYKKPSKPEEEISIETIKKLPKMYFTNITGGEPFIREDLKDIVRELYKKSDRIVISTNGFFTDRIVDLCKEFPNIGIRISIEGLEETNNKIRGLDNGFQRGYTTLKKLRKMGMKDVGFGMTVQDANCKDLVPLYQISNKMGMEFATASLHNSFYFVEAKNIIHNRPMVAKQFENLVNELLNSNSPKKWFRAYFNHGLINYIYGQKRLLPCDMSFDTFFIDPYGDVMPCNGTKDKEVMGNLNEQSWDELWNSPEAEKVRAKVRCCDRDCWMIGSVSPAMHKYIWKPAFWVIQHKFLRFFKKKKYSMYELKIVRDYKEGKVTKEQLDKCSTCDMCATINDGLSAASKEQLVGKTGEEIVDADIAKQMEIK</sequence>
<dbReference type="GO" id="GO:0046872">
    <property type="term" value="F:metal ion binding"/>
    <property type="evidence" value="ECO:0007669"/>
    <property type="project" value="UniProtKB-KW"/>
</dbReference>
<dbReference type="Pfam" id="PF13186">
    <property type="entry name" value="SPASM"/>
    <property type="match status" value="1"/>
</dbReference>
<dbReference type="Pfam" id="PF13439">
    <property type="entry name" value="Glyco_transf_4"/>
    <property type="match status" value="1"/>
</dbReference>
<feature type="domain" description="Glycosyl transferase family 1" evidence="5">
    <location>
        <begin position="232"/>
        <end position="378"/>
    </location>
</feature>
<reference evidence="9 10" key="1">
    <citation type="submission" date="2018-08" db="EMBL/GenBank/DDBJ databases">
        <title>A genome reference for cultivated species of the human gut microbiota.</title>
        <authorList>
            <person name="Zou Y."/>
            <person name="Xue W."/>
            <person name="Luo G."/>
        </authorList>
    </citation>
    <scope>NUCLEOTIDE SEQUENCE [LARGE SCALE GENOMIC DNA]</scope>
    <source>
        <strain evidence="9 10">AM34-3LB</strain>
    </source>
</reference>
<dbReference type="InterPro" id="IPR023885">
    <property type="entry name" value="4Fe4S-binding_SPASM_dom"/>
</dbReference>
<dbReference type="InterPro" id="IPR001296">
    <property type="entry name" value="Glyco_trans_1"/>
</dbReference>
<evidence type="ECO:0000256" key="4">
    <source>
        <dbReference type="ARBA" id="ARBA00023014"/>
    </source>
</evidence>
<dbReference type="PANTHER" id="PTHR11228">
    <property type="entry name" value="RADICAL SAM DOMAIN PROTEIN"/>
    <property type="match status" value="1"/>
</dbReference>
<dbReference type="SFLD" id="SFLDS00029">
    <property type="entry name" value="Radical_SAM"/>
    <property type="match status" value="1"/>
</dbReference>
<dbReference type="InterPro" id="IPR007197">
    <property type="entry name" value="rSAM"/>
</dbReference>
<dbReference type="InterPro" id="IPR058240">
    <property type="entry name" value="rSAM_sf"/>
</dbReference>
<dbReference type="GO" id="GO:0051536">
    <property type="term" value="F:iron-sulfur cluster binding"/>
    <property type="evidence" value="ECO:0007669"/>
    <property type="project" value="UniProtKB-KW"/>
</dbReference>
<feature type="domain" description="Radical SAM core" evidence="6">
    <location>
        <begin position="429"/>
        <end position="565"/>
    </location>
</feature>
<evidence type="ECO:0000256" key="2">
    <source>
        <dbReference type="ARBA" id="ARBA00022723"/>
    </source>
</evidence>
<keyword evidence="1" id="KW-0949">S-adenosyl-L-methionine</keyword>
<dbReference type="Proteomes" id="UP000284621">
    <property type="component" value="Unassembled WGS sequence"/>
</dbReference>
<dbReference type="Pfam" id="PF00534">
    <property type="entry name" value="Glycos_transf_1"/>
    <property type="match status" value="1"/>
</dbReference>
<protein>
    <submittedName>
        <fullName evidence="9">Glycosyltransferase</fullName>
    </submittedName>
</protein>
<keyword evidence="10" id="KW-1185">Reference proteome</keyword>
<dbReference type="SUPFAM" id="SSF53756">
    <property type="entry name" value="UDP-Glycosyltransferase/glycogen phosphorylase"/>
    <property type="match status" value="1"/>
</dbReference>
<keyword evidence="2" id="KW-0479">Metal-binding</keyword>
<evidence type="ECO:0000313" key="9">
    <source>
        <dbReference type="EMBL" id="RHC67503.1"/>
    </source>
</evidence>
<dbReference type="Pfam" id="PF04055">
    <property type="entry name" value="Radical_SAM"/>
    <property type="match status" value="1"/>
</dbReference>
<keyword evidence="3" id="KW-0408">Iron</keyword>
<evidence type="ECO:0000313" key="10">
    <source>
        <dbReference type="Proteomes" id="UP000284621"/>
    </source>
</evidence>
<dbReference type="Gene3D" id="3.40.50.2000">
    <property type="entry name" value="Glycogen Phosphorylase B"/>
    <property type="match status" value="2"/>
</dbReference>
<dbReference type="CDD" id="cd21109">
    <property type="entry name" value="SPASM"/>
    <property type="match status" value="1"/>
</dbReference>
<name>A0A414B8T4_9FIRM</name>
<comment type="caution">
    <text evidence="9">The sequence shown here is derived from an EMBL/GenBank/DDBJ whole genome shotgun (WGS) entry which is preliminary data.</text>
</comment>
<keyword evidence="4" id="KW-0411">Iron-sulfur</keyword>
<dbReference type="InterPro" id="IPR050377">
    <property type="entry name" value="Radical_SAM_PqqE_MftC-like"/>
</dbReference>
<feature type="domain" description="4Fe4S-binding SPASM" evidence="7">
    <location>
        <begin position="653"/>
        <end position="711"/>
    </location>
</feature>
<accession>A0A414B8T4</accession>
<dbReference type="AlphaFoldDB" id="A0A414B8T4"/>
<dbReference type="CDD" id="cd01335">
    <property type="entry name" value="Radical_SAM"/>
    <property type="match status" value="1"/>
</dbReference>
<dbReference type="EMBL" id="QSID01000002">
    <property type="protein sequence ID" value="RHC67503.1"/>
    <property type="molecule type" value="Genomic_DNA"/>
</dbReference>
<proteinExistence type="predicted"/>
<dbReference type="SFLD" id="SFLDG01067">
    <property type="entry name" value="SPASM/twitch_domain_containing"/>
    <property type="match status" value="1"/>
</dbReference>
<keyword evidence="9" id="KW-0808">Transferase</keyword>
<dbReference type="InterPro" id="IPR028098">
    <property type="entry name" value="Glyco_trans_4-like_N"/>
</dbReference>